<feature type="compositionally biased region" description="Pro residues" evidence="1">
    <location>
        <begin position="398"/>
        <end position="467"/>
    </location>
</feature>
<dbReference type="Pfam" id="PF02181">
    <property type="entry name" value="FH2"/>
    <property type="match status" value="1"/>
</dbReference>
<feature type="compositionally biased region" description="Polar residues" evidence="1">
    <location>
        <begin position="969"/>
        <end position="978"/>
    </location>
</feature>
<dbReference type="PRINTS" id="PR01217">
    <property type="entry name" value="PRICHEXTENSN"/>
</dbReference>
<dbReference type="KEGG" id="mbr:MONBRDRAFT_26231"/>
<evidence type="ECO:0000313" key="5">
    <source>
        <dbReference type="Proteomes" id="UP000001357"/>
    </source>
</evidence>
<dbReference type="InterPro" id="IPR011989">
    <property type="entry name" value="ARM-like"/>
</dbReference>
<dbReference type="SMART" id="SM00498">
    <property type="entry name" value="FH2"/>
    <property type="match status" value="1"/>
</dbReference>
<evidence type="ECO:0008006" key="6">
    <source>
        <dbReference type="Google" id="ProtNLM"/>
    </source>
</evidence>
<accession>A9V1R7</accession>
<reference evidence="4 5" key="1">
    <citation type="journal article" date="2008" name="Nature">
        <title>The genome of the choanoflagellate Monosiga brevicollis and the origin of metazoans.</title>
        <authorList>
            <consortium name="JGI Sequencing"/>
            <person name="King N."/>
            <person name="Westbrook M.J."/>
            <person name="Young S.L."/>
            <person name="Kuo A."/>
            <person name="Abedin M."/>
            <person name="Chapman J."/>
            <person name="Fairclough S."/>
            <person name="Hellsten U."/>
            <person name="Isogai Y."/>
            <person name="Letunic I."/>
            <person name="Marr M."/>
            <person name="Pincus D."/>
            <person name="Putnam N."/>
            <person name="Rokas A."/>
            <person name="Wright K.J."/>
            <person name="Zuzow R."/>
            <person name="Dirks W."/>
            <person name="Good M."/>
            <person name="Goodstein D."/>
            <person name="Lemons D."/>
            <person name="Li W."/>
            <person name="Lyons J.B."/>
            <person name="Morris A."/>
            <person name="Nichols S."/>
            <person name="Richter D.J."/>
            <person name="Salamov A."/>
            <person name="Bork P."/>
            <person name="Lim W.A."/>
            <person name="Manning G."/>
            <person name="Miller W.T."/>
            <person name="McGinnis W."/>
            <person name="Shapiro H."/>
            <person name="Tjian R."/>
            <person name="Grigoriev I.V."/>
            <person name="Rokhsar D."/>
        </authorList>
    </citation>
    <scope>NUCLEOTIDE SEQUENCE [LARGE SCALE GENOMIC DNA]</scope>
    <source>
        <strain evidence="5">MX1 / ATCC 50154</strain>
    </source>
</reference>
<dbReference type="Gene3D" id="1.20.58.2220">
    <property type="entry name" value="Formin, FH2 domain"/>
    <property type="match status" value="1"/>
</dbReference>
<dbReference type="GO" id="GO:0031267">
    <property type="term" value="F:small GTPase binding"/>
    <property type="evidence" value="ECO:0007669"/>
    <property type="project" value="InterPro"/>
</dbReference>
<evidence type="ECO:0000259" key="2">
    <source>
        <dbReference type="PROSITE" id="PS51232"/>
    </source>
</evidence>
<dbReference type="SUPFAM" id="SSF101447">
    <property type="entry name" value="Formin homology 2 domain (FH2 domain)"/>
    <property type="match status" value="1"/>
</dbReference>
<evidence type="ECO:0000259" key="3">
    <source>
        <dbReference type="PROSITE" id="PS51444"/>
    </source>
</evidence>
<evidence type="ECO:0000256" key="1">
    <source>
        <dbReference type="SAM" id="MobiDB-lite"/>
    </source>
</evidence>
<protein>
    <recommendedName>
        <fullName evidence="6">FH2 domain-containing protein</fullName>
    </recommendedName>
</protein>
<feature type="compositionally biased region" description="Basic and acidic residues" evidence="1">
    <location>
        <begin position="1068"/>
        <end position="1083"/>
    </location>
</feature>
<dbReference type="InterPro" id="IPR010472">
    <property type="entry name" value="FH3_dom"/>
</dbReference>
<feature type="domain" description="GBD/FH3" evidence="2">
    <location>
        <begin position="1"/>
        <end position="320"/>
    </location>
</feature>
<evidence type="ECO:0000313" key="4">
    <source>
        <dbReference type="EMBL" id="EDQ88492.1"/>
    </source>
</evidence>
<dbReference type="STRING" id="81824.A9V1R7"/>
<dbReference type="AlphaFoldDB" id="A9V1R7"/>
<keyword evidence="5" id="KW-1185">Reference proteome</keyword>
<feature type="region of interest" description="Disordered" evidence="1">
    <location>
        <begin position="907"/>
        <end position="1099"/>
    </location>
</feature>
<dbReference type="PROSITE" id="PS51444">
    <property type="entry name" value="FH2"/>
    <property type="match status" value="1"/>
</dbReference>
<dbReference type="OMA" id="DWMKEFL"/>
<dbReference type="InterPro" id="IPR010473">
    <property type="entry name" value="GTPase-bd"/>
</dbReference>
<dbReference type="InterPro" id="IPR042201">
    <property type="entry name" value="FH2_Formin_sf"/>
</dbReference>
<dbReference type="Proteomes" id="UP000001357">
    <property type="component" value="Unassembled WGS sequence"/>
</dbReference>
<feature type="compositionally biased region" description="Polar residues" evidence="1">
    <location>
        <begin position="343"/>
        <end position="353"/>
    </location>
</feature>
<gene>
    <name evidence="4" type="ORF">MONBRDRAFT_26231</name>
</gene>
<dbReference type="InParanoid" id="A9V1R7"/>
<feature type="compositionally biased region" description="Low complexity" evidence="1">
    <location>
        <begin position="388"/>
        <end position="397"/>
    </location>
</feature>
<dbReference type="PANTHER" id="PTHR46345:SF8">
    <property type="entry name" value="FORMIN 3, ISOFORM B"/>
    <property type="match status" value="1"/>
</dbReference>
<dbReference type="GeneID" id="5891965"/>
<dbReference type="PANTHER" id="PTHR46345">
    <property type="entry name" value="INVERTED FORMIN-2"/>
    <property type="match status" value="1"/>
</dbReference>
<dbReference type="SUPFAM" id="SSF48371">
    <property type="entry name" value="ARM repeat"/>
    <property type="match status" value="1"/>
</dbReference>
<dbReference type="SMART" id="SM01139">
    <property type="entry name" value="Drf_FH3"/>
    <property type="match status" value="1"/>
</dbReference>
<feature type="region of interest" description="Disordered" evidence="1">
    <location>
        <begin position="332"/>
        <end position="468"/>
    </location>
</feature>
<dbReference type="InterPro" id="IPR015425">
    <property type="entry name" value="FH2_Formin"/>
</dbReference>
<dbReference type="Gene3D" id="1.25.10.10">
    <property type="entry name" value="Leucine-rich Repeat Variant"/>
    <property type="match status" value="1"/>
</dbReference>
<dbReference type="PROSITE" id="PS51232">
    <property type="entry name" value="GBD_FH3"/>
    <property type="match status" value="1"/>
</dbReference>
<sequence>MTKWKVSQSAPPDLTAFEKRSRLAHRPPALERHTLQSYDDLADVFTHARRQWIDQFLQDQGLGALLAALPHLAQEGIFAATKINNVVRAVYAIVNHRATLDRLLESEDALNNLVALLSSNHDMVSRLVWEILSVLAIYSEEGIGHDRVLGALDWYQSTYGTPHYLSPLRKTFKDADTVESLRMVVGFVNAMLNGASGIQKRVMLRQDLLDVGIIGMFERAEHTYNDNGLHTQLEIFFRGIDDDMRESTKRAESKRGGTSTAASLFAAVLEKAKAAACADSIEKLLSALYGAGDDLSTTRAVYAFVASQAQKGLLLSGGNGSRTASLRMKSSLQRQGSKDLDNLRNSVRSTSSVPDGERSSIAIQTDNDVFAEPPKAPMPPTAPPAPGGPEATGTTASAPPPPPPPPPGVSGGAPPPPPPPPPGGSGGAPPPPPPPPPGGSGGAPPPPPPPPGVPGAPGAPPPPPGVPGAPSMANAKVYKPAVEPSGPCKRLAWNKLNARQIERSIWAVIDGQSDMRLDLHYSELQDEFKAKEAKSLNRTTTNKESTEPAKISLLDSKRSLAINIILQTIHIDQAKLFDELKNGDGNSSVLDEPVVRGLHKTLPTPEEQAALQSYDGDVAQLAPAEQYLIQLIKASLKDVWLMLTDVSSAIPDFQLHIEARILMFDIEDLETEYIENLNTFKAALDALDDSPCLMKYLTLIREIGNFVNFGSFAGGAAGFKLQSLLKLREVRGANGVTLLNFIAANLNEEQPQLLKELEALLLNKLKKLPAVDFDTLSADIRSLANRTKSIQQRLKDRDQSKRYEPVLSRSARHMERLCSNLEAITASSKDLAAFYVAEPDSLLPVWTTAIEQLLQCVTQNEERRLAEQQRVSREQQAEARRQSKQDVRSEFKENNVVDDLLNHIKSGFAGHRPSYNSARRTSAAAPMQPENTVVVQVRKAADGVIRRRRRVMRPSSSTIDEESEPGSEPQDTTPTAQLSDRPSSSSSTSGTSGRRDSRSIESSMLHFDSPSAPRGAEPTGNQPPRRTKPLAAVKEGTEGASSPPTRRRVGTSGAFDTDAPLGASASTDSERRPSSDSERRPSSDTKIYPRRLSINEVEV</sequence>
<feature type="region of interest" description="Disordered" evidence="1">
    <location>
        <begin position="868"/>
        <end position="891"/>
    </location>
</feature>
<dbReference type="GO" id="GO:0003779">
    <property type="term" value="F:actin binding"/>
    <property type="evidence" value="ECO:0007669"/>
    <property type="project" value="InterPro"/>
</dbReference>
<dbReference type="InterPro" id="IPR016024">
    <property type="entry name" value="ARM-type_fold"/>
</dbReference>
<dbReference type="InterPro" id="IPR014768">
    <property type="entry name" value="GBD/FH3_dom"/>
</dbReference>
<dbReference type="EMBL" id="CH991554">
    <property type="protein sequence ID" value="EDQ88492.1"/>
    <property type="molecule type" value="Genomic_DNA"/>
</dbReference>
<proteinExistence type="predicted"/>
<name>A9V1R7_MONBE</name>
<dbReference type="SMART" id="SM01140">
    <property type="entry name" value="Drf_GBD"/>
    <property type="match status" value="1"/>
</dbReference>
<feature type="compositionally biased region" description="Low complexity" evidence="1">
    <location>
        <begin position="979"/>
        <end position="992"/>
    </location>
</feature>
<dbReference type="GO" id="GO:0030036">
    <property type="term" value="P:actin cytoskeleton organization"/>
    <property type="evidence" value="ECO:0007669"/>
    <property type="project" value="InterPro"/>
</dbReference>
<dbReference type="RefSeq" id="XP_001746596.1">
    <property type="nucleotide sequence ID" value="XM_001746544.1"/>
</dbReference>
<dbReference type="Pfam" id="PF06367">
    <property type="entry name" value="Drf_FH3"/>
    <property type="match status" value="1"/>
</dbReference>
<organism evidence="4 5">
    <name type="scientific">Monosiga brevicollis</name>
    <name type="common">Choanoflagellate</name>
    <dbReference type="NCBI Taxonomy" id="81824"/>
    <lineage>
        <taxon>Eukaryota</taxon>
        <taxon>Choanoflagellata</taxon>
        <taxon>Craspedida</taxon>
        <taxon>Salpingoecidae</taxon>
        <taxon>Monosiga</taxon>
    </lineage>
</organism>
<dbReference type="eggNOG" id="KOG1922">
    <property type="taxonomic scope" value="Eukaryota"/>
</dbReference>
<feature type="domain" description="FH2" evidence="3">
    <location>
        <begin position="478"/>
        <end position="883"/>
    </location>
</feature>
<feature type="compositionally biased region" description="Pro residues" evidence="1">
    <location>
        <begin position="374"/>
        <end position="387"/>
    </location>
</feature>